<dbReference type="AlphaFoldDB" id="A0A1L9X9Y0"/>
<dbReference type="VEuPathDB" id="FungiDB:ASPACDRAFT_38801"/>
<name>A0A1L9X9Y0_ASPA1</name>
<dbReference type="PANTHER" id="PTHR39398">
    <property type="entry name" value="YALI0F14311P"/>
    <property type="match status" value="1"/>
</dbReference>
<proteinExistence type="predicted"/>
<gene>
    <name evidence="2" type="ORF">ASPACDRAFT_38801</name>
</gene>
<dbReference type="STRING" id="690307.A0A1L9X9Y0"/>
<dbReference type="EMBL" id="KV878970">
    <property type="protein sequence ID" value="OJK05230.1"/>
    <property type="molecule type" value="Genomic_DNA"/>
</dbReference>
<dbReference type="OrthoDB" id="2100128at2759"/>
<evidence type="ECO:0000256" key="1">
    <source>
        <dbReference type="SAM" id="MobiDB-lite"/>
    </source>
</evidence>
<protein>
    <recommendedName>
        <fullName evidence="4">CSN8/PSMD8/EIF3K domain-containing protein</fullName>
    </recommendedName>
</protein>
<dbReference type="GeneID" id="30974320"/>
<sequence length="318" mass="35973">MNNRAPPIRKASGSRLKPVADSLETVGFVSKGDRKLLDHKAQKEYYKSIVERYMAFCALHAKDMDAAWTSLPRSASDDATKNPPASLPTKPTGTYTPSAASELSTILLSLRKLREAVLATASTIPIIFSQQVHLFSVKIAIRAQHPPSYTPSLRYLMEELHTPSHPLPDSDLKEVISYQILDFACRQQDLGAAYELRARARRKYAFNSSMVDEVLHALAHDDWVIFWRIRKGVDSNMRAVLNWAEERVRRHALKAVGKAYLNADSKWITEGCTGEKELTWEKLVELEKLGWEKEGDKIIIRRPKQKPTVNLTPIKEAL</sequence>
<evidence type="ECO:0000313" key="2">
    <source>
        <dbReference type="EMBL" id="OJK05230.1"/>
    </source>
</evidence>
<dbReference type="OMA" id="WTWEKLV"/>
<accession>A0A1L9X9Y0</accession>
<evidence type="ECO:0000313" key="3">
    <source>
        <dbReference type="Proteomes" id="UP000184546"/>
    </source>
</evidence>
<keyword evidence="3" id="KW-1185">Reference proteome</keyword>
<reference evidence="3" key="1">
    <citation type="journal article" date="2017" name="Genome Biol.">
        <title>Comparative genomics reveals high biological diversity and specific adaptations in the industrially and medically important fungal genus Aspergillus.</title>
        <authorList>
            <person name="de Vries R.P."/>
            <person name="Riley R."/>
            <person name="Wiebenga A."/>
            <person name="Aguilar-Osorio G."/>
            <person name="Amillis S."/>
            <person name="Uchima C.A."/>
            <person name="Anderluh G."/>
            <person name="Asadollahi M."/>
            <person name="Askin M."/>
            <person name="Barry K."/>
            <person name="Battaglia E."/>
            <person name="Bayram O."/>
            <person name="Benocci T."/>
            <person name="Braus-Stromeyer S.A."/>
            <person name="Caldana C."/>
            <person name="Canovas D."/>
            <person name="Cerqueira G.C."/>
            <person name="Chen F."/>
            <person name="Chen W."/>
            <person name="Choi C."/>
            <person name="Clum A."/>
            <person name="Dos Santos R.A."/>
            <person name="Damasio A.R."/>
            <person name="Diallinas G."/>
            <person name="Emri T."/>
            <person name="Fekete E."/>
            <person name="Flipphi M."/>
            <person name="Freyberg S."/>
            <person name="Gallo A."/>
            <person name="Gournas C."/>
            <person name="Habgood R."/>
            <person name="Hainaut M."/>
            <person name="Harispe M.L."/>
            <person name="Henrissat B."/>
            <person name="Hilden K.S."/>
            <person name="Hope R."/>
            <person name="Hossain A."/>
            <person name="Karabika E."/>
            <person name="Karaffa L."/>
            <person name="Karanyi Z."/>
            <person name="Krasevec N."/>
            <person name="Kuo A."/>
            <person name="Kusch H."/>
            <person name="LaButti K."/>
            <person name="Lagendijk E.L."/>
            <person name="Lapidus A."/>
            <person name="Levasseur A."/>
            <person name="Lindquist E."/>
            <person name="Lipzen A."/>
            <person name="Logrieco A.F."/>
            <person name="MacCabe A."/>
            <person name="Maekelae M.R."/>
            <person name="Malavazi I."/>
            <person name="Melin P."/>
            <person name="Meyer V."/>
            <person name="Mielnichuk N."/>
            <person name="Miskei M."/>
            <person name="Molnar A.P."/>
            <person name="Mule G."/>
            <person name="Ngan C.Y."/>
            <person name="Orejas M."/>
            <person name="Orosz E."/>
            <person name="Ouedraogo J.P."/>
            <person name="Overkamp K.M."/>
            <person name="Park H.-S."/>
            <person name="Perrone G."/>
            <person name="Piumi F."/>
            <person name="Punt P.J."/>
            <person name="Ram A.F."/>
            <person name="Ramon A."/>
            <person name="Rauscher S."/>
            <person name="Record E."/>
            <person name="Riano-Pachon D.M."/>
            <person name="Robert V."/>
            <person name="Roehrig J."/>
            <person name="Ruller R."/>
            <person name="Salamov A."/>
            <person name="Salih N.S."/>
            <person name="Samson R.A."/>
            <person name="Sandor E."/>
            <person name="Sanguinetti M."/>
            <person name="Schuetze T."/>
            <person name="Sepcic K."/>
            <person name="Shelest E."/>
            <person name="Sherlock G."/>
            <person name="Sophianopoulou V."/>
            <person name="Squina F.M."/>
            <person name="Sun H."/>
            <person name="Susca A."/>
            <person name="Todd R.B."/>
            <person name="Tsang A."/>
            <person name="Unkles S.E."/>
            <person name="van de Wiele N."/>
            <person name="van Rossen-Uffink D."/>
            <person name="Oliveira J.V."/>
            <person name="Vesth T.C."/>
            <person name="Visser J."/>
            <person name="Yu J.-H."/>
            <person name="Zhou M."/>
            <person name="Andersen M.R."/>
            <person name="Archer D.B."/>
            <person name="Baker S.E."/>
            <person name="Benoit I."/>
            <person name="Brakhage A.A."/>
            <person name="Braus G.H."/>
            <person name="Fischer R."/>
            <person name="Frisvad J.C."/>
            <person name="Goldman G.H."/>
            <person name="Houbraken J."/>
            <person name="Oakley B."/>
            <person name="Pocsi I."/>
            <person name="Scazzocchio C."/>
            <person name="Seiboth B."/>
            <person name="vanKuyk P.A."/>
            <person name="Wortman J."/>
            <person name="Dyer P.S."/>
            <person name="Grigoriev I.V."/>
        </authorList>
    </citation>
    <scope>NUCLEOTIDE SEQUENCE [LARGE SCALE GENOMIC DNA]</scope>
    <source>
        <strain evidence="3">ATCC 16872 / CBS 172.66 / WB 5094</strain>
    </source>
</reference>
<feature type="region of interest" description="Disordered" evidence="1">
    <location>
        <begin position="73"/>
        <end position="96"/>
    </location>
</feature>
<dbReference type="RefSeq" id="XP_020061569.1">
    <property type="nucleotide sequence ID" value="XM_020200506.1"/>
</dbReference>
<dbReference type="PANTHER" id="PTHR39398:SF1">
    <property type="entry name" value="CSN8_PSMD8_EIF3K DOMAIN-CONTAINING PROTEIN"/>
    <property type="match status" value="1"/>
</dbReference>
<dbReference type="Proteomes" id="UP000184546">
    <property type="component" value="Unassembled WGS sequence"/>
</dbReference>
<evidence type="ECO:0008006" key="4">
    <source>
        <dbReference type="Google" id="ProtNLM"/>
    </source>
</evidence>
<organism evidence="2 3">
    <name type="scientific">Aspergillus aculeatus (strain ATCC 16872 / CBS 172.66 / WB 5094)</name>
    <dbReference type="NCBI Taxonomy" id="690307"/>
    <lineage>
        <taxon>Eukaryota</taxon>
        <taxon>Fungi</taxon>
        <taxon>Dikarya</taxon>
        <taxon>Ascomycota</taxon>
        <taxon>Pezizomycotina</taxon>
        <taxon>Eurotiomycetes</taxon>
        <taxon>Eurotiomycetidae</taxon>
        <taxon>Eurotiales</taxon>
        <taxon>Aspergillaceae</taxon>
        <taxon>Aspergillus</taxon>
        <taxon>Aspergillus subgen. Circumdati</taxon>
    </lineage>
</organism>